<comment type="caution">
    <text evidence="4">The sequence shown here is derived from an EMBL/GenBank/DDBJ whole genome shotgun (WGS) entry which is preliminary data.</text>
</comment>
<dbReference type="Gene3D" id="3.30.1330.30">
    <property type="match status" value="1"/>
</dbReference>
<dbReference type="AlphaFoldDB" id="A0A2S6IJJ0"/>
<dbReference type="GO" id="GO:0006396">
    <property type="term" value="P:RNA processing"/>
    <property type="evidence" value="ECO:0007669"/>
    <property type="project" value="InterPro"/>
</dbReference>
<reference evidence="4 5" key="1">
    <citation type="submission" date="2018-02" db="EMBL/GenBank/DDBJ databases">
        <title>Genomic Encyclopedia of Archaeal and Bacterial Type Strains, Phase II (KMG-II): from individual species to whole genera.</title>
        <authorList>
            <person name="Goeker M."/>
        </authorList>
    </citation>
    <scope>NUCLEOTIDE SEQUENCE [LARGE SCALE GENOMIC DNA]</scope>
    <source>
        <strain evidence="4 5">DSM 16809</strain>
    </source>
</reference>
<dbReference type="InterPro" id="IPR001537">
    <property type="entry name" value="SpoU_MeTrfase"/>
</dbReference>
<gene>
    <name evidence="4" type="ORF">LY01_01982</name>
</gene>
<dbReference type="PANTHER" id="PTHR46429">
    <property type="entry name" value="23S RRNA (GUANOSINE-2'-O-)-METHYLTRANSFERASE RLMB"/>
    <property type="match status" value="1"/>
</dbReference>
<dbReference type="Gene3D" id="3.40.1280.10">
    <property type="match status" value="1"/>
</dbReference>
<dbReference type="InterPro" id="IPR029064">
    <property type="entry name" value="Ribosomal_eL30-like_sf"/>
</dbReference>
<evidence type="ECO:0000313" key="4">
    <source>
        <dbReference type="EMBL" id="PPK94345.1"/>
    </source>
</evidence>
<proteinExistence type="predicted"/>
<dbReference type="PANTHER" id="PTHR46429:SF1">
    <property type="entry name" value="23S RRNA (GUANOSINE-2'-O-)-METHYLTRANSFERASE RLMB"/>
    <property type="match status" value="1"/>
</dbReference>
<dbReference type="GO" id="GO:0005829">
    <property type="term" value="C:cytosol"/>
    <property type="evidence" value="ECO:0007669"/>
    <property type="project" value="TreeGrafter"/>
</dbReference>
<dbReference type="CDD" id="cd18103">
    <property type="entry name" value="SpoU-like_RlmB"/>
    <property type="match status" value="1"/>
</dbReference>
<dbReference type="NCBIfam" id="TIGR00186">
    <property type="entry name" value="rRNA_methyl_3"/>
    <property type="match status" value="1"/>
</dbReference>
<keyword evidence="2 4" id="KW-0808">Transferase</keyword>
<dbReference type="EMBL" id="PTJE01000004">
    <property type="protein sequence ID" value="PPK94345.1"/>
    <property type="molecule type" value="Genomic_DNA"/>
</dbReference>
<dbReference type="SMART" id="SM00967">
    <property type="entry name" value="SpoU_sub_bind"/>
    <property type="match status" value="1"/>
</dbReference>
<dbReference type="SUPFAM" id="SSF75217">
    <property type="entry name" value="alpha/beta knot"/>
    <property type="match status" value="1"/>
</dbReference>
<dbReference type="Pfam" id="PF08032">
    <property type="entry name" value="SpoU_sub_bind"/>
    <property type="match status" value="1"/>
</dbReference>
<evidence type="ECO:0000259" key="3">
    <source>
        <dbReference type="SMART" id="SM00967"/>
    </source>
</evidence>
<evidence type="ECO:0000313" key="5">
    <source>
        <dbReference type="Proteomes" id="UP000239002"/>
    </source>
</evidence>
<dbReference type="InterPro" id="IPR029028">
    <property type="entry name" value="Alpha/beta_knot_MTases"/>
</dbReference>
<dbReference type="Proteomes" id="UP000239002">
    <property type="component" value="Unassembled WGS sequence"/>
</dbReference>
<dbReference type="InterPro" id="IPR004441">
    <property type="entry name" value="rRNA_MeTrfase_TrmH"/>
</dbReference>
<feature type="domain" description="RNA 2-O ribose methyltransferase substrate binding" evidence="3">
    <location>
        <begin position="6"/>
        <end position="81"/>
    </location>
</feature>
<protein>
    <submittedName>
        <fullName evidence="4">23S rRNA (Guanosine2251-2'-O)-methyltransferase</fullName>
    </submittedName>
</protein>
<dbReference type="GO" id="GO:0032259">
    <property type="term" value="P:methylation"/>
    <property type="evidence" value="ECO:0007669"/>
    <property type="project" value="UniProtKB-KW"/>
</dbReference>
<dbReference type="GO" id="GO:0008173">
    <property type="term" value="F:RNA methyltransferase activity"/>
    <property type="evidence" value="ECO:0007669"/>
    <property type="project" value="InterPro"/>
</dbReference>
<evidence type="ECO:0000256" key="2">
    <source>
        <dbReference type="ARBA" id="ARBA00022679"/>
    </source>
</evidence>
<name>A0A2S6IJJ0_9FLAO</name>
<keyword evidence="1 4" id="KW-0489">Methyltransferase</keyword>
<organism evidence="4 5">
    <name type="scientific">Nonlabens xylanidelens</name>
    <dbReference type="NCBI Taxonomy" id="191564"/>
    <lineage>
        <taxon>Bacteria</taxon>
        <taxon>Pseudomonadati</taxon>
        <taxon>Bacteroidota</taxon>
        <taxon>Flavobacteriia</taxon>
        <taxon>Flavobacteriales</taxon>
        <taxon>Flavobacteriaceae</taxon>
        <taxon>Nonlabens</taxon>
    </lineage>
</organism>
<dbReference type="InterPro" id="IPR013123">
    <property type="entry name" value="SpoU_subst-bd"/>
</dbReference>
<dbReference type="GO" id="GO:0003723">
    <property type="term" value="F:RNA binding"/>
    <property type="evidence" value="ECO:0007669"/>
    <property type="project" value="InterPro"/>
</dbReference>
<dbReference type="InterPro" id="IPR029026">
    <property type="entry name" value="tRNA_m1G_MTases_N"/>
</dbReference>
<evidence type="ECO:0000256" key="1">
    <source>
        <dbReference type="ARBA" id="ARBA00022603"/>
    </source>
</evidence>
<sequence>MEKTTYIYGIRAIIEAIESNKEISKLYLLKEADGVLMHQLQNAARKNNIAVSYVPSEKLDHIAKGGNHQGAAASISPVNFHDLETILENTDMETKPLFLLLDGVTDVRNFGAIIRTAECTGVKAIIVSEKGSAPVNAATVKTSAGAVFNMPICKVNHIKDAVFLLQAYGVKTAGANEKTTDLIYDVDLNTPLAIVMGSEERGINPSTLKILDHVVKLPMQGDIASLNVSVACGAMLYEVVRQKL</sequence>
<accession>A0A2S6IJJ0</accession>
<dbReference type="RefSeq" id="WP_104515670.1">
    <property type="nucleotide sequence ID" value="NZ_MQVW01000020.1"/>
</dbReference>
<keyword evidence="5" id="KW-1185">Reference proteome</keyword>
<dbReference type="Pfam" id="PF00588">
    <property type="entry name" value="SpoU_methylase"/>
    <property type="match status" value="1"/>
</dbReference>
<dbReference type="OrthoDB" id="9794400at2"/>
<dbReference type="SUPFAM" id="SSF55315">
    <property type="entry name" value="L30e-like"/>
    <property type="match status" value="1"/>
</dbReference>